<feature type="region of interest" description="Disordered" evidence="1">
    <location>
        <begin position="1"/>
        <end position="25"/>
    </location>
</feature>
<evidence type="ECO:0000313" key="2">
    <source>
        <dbReference type="EMBL" id="TFA97946.1"/>
    </source>
</evidence>
<dbReference type="Proteomes" id="UP001642720">
    <property type="component" value="Unassembled WGS sequence"/>
</dbReference>
<gene>
    <name evidence="2" type="ORF">CCMA1212_010317</name>
</gene>
<dbReference type="RefSeq" id="XP_073554148.1">
    <property type="nucleotide sequence ID" value="XM_073707366.1"/>
</dbReference>
<sequence>MATRDANISANAQAASAVTQERKRASANQVRSMALTKRRYCLVAAPQRLEQRPNVVRLGSHARWRTPHDDEMTRVSVTGLCHLCRHALYSLTINGSLPFACVMNQISHLEDEGRMKQDLDTRKHTPSAPGDSQMPLAAHHWPKAHGMSTHTKHMLYLSRSQQDYNKAVNPAADRHPSTSQMKQQQQQQQQQSEKRDDRLVKKA</sequence>
<keyword evidence="3" id="KW-1185">Reference proteome</keyword>
<feature type="compositionally biased region" description="Low complexity" evidence="1">
    <location>
        <begin position="1"/>
        <end position="17"/>
    </location>
</feature>
<evidence type="ECO:0000256" key="1">
    <source>
        <dbReference type="SAM" id="MobiDB-lite"/>
    </source>
</evidence>
<feature type="region of interest" description="Disordered" evidence="1">
    <location>
        <begin position="160"/>
        <end position="203"/>
    </location>
</feature>
<name>A0ABY2GRL1_9HYPO</name>
<feature type="compositionally biased region" description="Basic and acidic residues" evidence="1">
    <location>
        <begin position="192"/>
        <end position="203"/>
    </location>
</feature>
<feature type="compositionally biased region" description="Basic and acidic residues" evidence="1">
    <location>
        <begin position="114"/>
        <end position="123"/>
    </location>
</feature>
<protein>
    <submittedName>
        <fullName evidence="2">Uncharacterized protein</fullName>
    </submittedName>
</protein>
<dbReference type="EMBL" id="PPTA01000025">
    <property type="protein sequence ID" value="TFA97946.1"/>
    <property type="molecule type" value="Genomic_DNA"/>
</dbReference>
<evidence type="ECO:0000313" key="3">
    <source>
        <dbReference type="Proteomes" id="UP001642720"/>
    </source>
</evidence>
<accession>A0ABY2GRL1</accession>
<feature type="region of interest" description="Disordered" evidence="1">
    <location>
        <begin position="114"/>
        <end position="137"/>
    </location>
</feature>
<comment type="caution">
    <text evidence="2">The sequence shown here is derived from an EMBL/GenBank/DDBJ whole genome shotgun (WGS) entry which is preliminary data.</text>
</comment>
<reference evidence="2 3" key="1">
    <citation type="submission" date="2018-01" db="EMBL/GenBank/DDBJ databases">
        <title>Genome characterization of the sugarcane-associated fungus Trichoderma ghanense CCMA-1212 and their application in lignocelulose bioconversion.</title>
        <authorList>
            <person name="Steindorff A.S."/>
            <person name="Mendes T.D."/>
            <person name="Vilela E.S.D."/>
            <person name="Rodrigues D.S."/>
            <person name="Formighieri E.F."/>
            <person name="Melo I.S."/>
            <person name="Favaro L.C.L."/>
        </authorList>
    </citation>
    <scope>NUCLEOTIDE SEQUENCE [LARGE SCALE GENOMIC DNA]</scope>
    <source>
        <strain evidence="2 3">CCMA-1212</strain>
    </source>
</reference>
<proteinExistence type="predicted"/>
<dbReference type="GeneID" id="300581816"/>
<organism evidence="2 3">
    <name type="scientific">Trichoderma ghanense</name>
    <dbReference type="NCBI Taxonomy" id="65468"/>
    <lineage>
        <taxon>Eukaryota</taxon>
        <taxon>Fungi</taxon>
        <taxon>Dikarya</taxon>
        <taxon>Ascomycota</taxon>
        <taxon>Pezizomycotina</taxon>
        <taxon>Sordariomycetes</taxon>
        <taxon>Hypocreomycetidae</taxon>
        <taxon>Hypocreales</taxon>
        <taxon>Hypocreaceae</taxon>
        <taxon>Trichoderma</taxon>
    </lineage>
</organism>